<dbReference type="FunFam" id="3.40.640.10:FF:000033">
    <property type="entry name" value="Aspartate aminotransferase"/>
    <property type="match status" value="1"/>
</dbReference>
<dbReference type="RefSeq" id="WP_068748371.1">
    <property type="nucleotide sequence ID" value="NZ_LOHZ01000028.1"/>
</dbReference>
<comment type="similarity">
    <text evidence="2 6">Belongs to the class-I pyridoxal-phosphate-dependent aminotransferase family.</text>
</comment>
<evidence type="ECO:0000313" key="9">
    <source>
        <dbReference type="Proteomes" id="UP000075737"/>
    </source>
</evidence>
<dbReference type="GO" id="GO:0006520">
    <property type="term" value="P:amino acid metabolic process"/>
    <property type="evidence" value="ECO:0007669"/>
    <property type="project" value="InterPro"/>
</dbReference>
<evidence type="ECO:0000256" key="6">
    <source>
        <dbReference type="RuleBase" id="RU000481"/>
    </source>
</evidence>
<evidence type="ECO:0000256" key="5">
    <source>
        <dbReference type="ARBA" id="ARBA00022898"/>
    </source>
</evidence>
<proteinExistence type="inferred from homology"/>
<evidence type="ECO:0000256" key="4">
    <source>
        <dbReference type="ARBA" id="ARBA00022679"/>
    </source>
</evidence>
<evidence type="ECO:0000256" key="2">
    <source>
        <dbReference type="ARBA" id="ARBA00007441"/>
    </source>
</evidence>
<dbReference type="GO" id="GO:0030170">
    <property type="term" value="F:pyridoxal phosphate binding"/>
    <property type="evidence" value="ECO:0007669"/>
    <property type="project" value="InterPro"/>
</dbReference>
<dbReference type="STRING" id="520767.ATZ99_12390"/>
<accession>A0A162MJD8</accession>
<dbReference type="InterPro" id="IPR050596">
    <property type="entry name" value="AspAT/PAT-like"/>
</dbReference>
<dbReference type="Proteomes" id="UP000075737">
    <property type="component" value="Unassembled WGS sequence"/>
</dbReference>
<dbReference type="EMBL" id="LOHZ01000028">
    <property type="protein sequence ID" value="KYO66357.1"/>
    <property type="molecule type" value="Genomic_DNA"/>
</dbReference>
<comment type="cofactor">
    <cofactor evidence="1 6">
        <name>pyridoxal 5'-phosphate</name>
        <dbReference type="ChEBI" id="CHEBI:597326"/>
    </cofactor>
</comment>
<feature type="domain" description="Aminotransferase class I/classII large" evidence="7">
    <location>
        <begin position="31"/>
        <end position="380"/>
    </location>
</feature>
<dbReference type="OrthoDB" id="9803354at2"/>
<dbReference type="PANTHER" id="PTHR46383">
    <property type="entry name" value="ASPARTATE AMINOTRANSFERASE"/>
    <property type="match status" value="1"/>
</dbReference>
<keyword evidence="4 6" id="KW-0808">Transferase</keyword>
<keyword evidence="9" id="KW-1185">Reference proteome</keyword>
<dbReference type="Gene3D" id="3.40.640.10">
    <property type="entry name" value="Type I PLP-dependent aspartate aminotransferase-like (Major domain)"/>
    <property type="match status" value="1"/>
</dbReference>
<dbReference type="CDD" id="cd00609">
    <property type="entry name" value="AAT_like"/>
    <property type="match status" value="1"/>
</dbReference>
<evidence type="ECO:0000259" key="7">
    <source>
        <dbReference type="Pfam" id="PF00155"/>
    </source>
</evidence>
<gene>
    <name evidence="8" type="primary">patA_2</name>
    <name evidence="8" type="ORF">ATZ99_12390</name>
</gene>
<dbReference type="EC" id="2.6.1.-" evidence="6"/>
<sequence>MDYEKYVSTKVKQVEFSTIRHFFNLVYQMPDAISLCIGEPDFSTPLHIRESAKVALDSYNLGYTPNPGLPELRKAISEYLEVRFGLKYRPDTEIIVTIGASEAIDIALRTIINPGDEVLIPVPSFIAYKPCTQLAEGVPVFVPTYFEDEFKLKKDVLEKYITKNTKALILPYPNNPTGAVLTKKDLEEIAEVVEKYDLLVISDEVYAELTYEQDHIPFAAIMGMRERTITINGFSKSFSMTGWRLGFIAAPGGLAREILKVHQYSVTCASTISQFAGIEALKHGKKDVEEMRGEYDRRRKFLFNSLINLGFDCIEPKGAFYIFPSIKKFGISDTEFAERLLKEEKLAVVPGSAFGDGGEGFIRIAYSTSMENLKEAVIRIEKFINGLK</sequence>
<organism evidence="8 9">
    <name type="scientific">Thermovenabulum gondwanense</name>
    <dbReference type="NCBI Taxonomy" id="520767"/>
    <lineage>
        <taxon>Bacteria</taxon>
        <taxon>Bacillati</taxon>
        <taxon>Bacillota</taxon>
        <taxon>Clostridia</taxon>
        <taxon>Thermosediminibacterales</taxon>
        <taxon>Thermosediminibacteraceae</taxon>
        <taxon>Thermovenabulum</taxon>
    </lineage>
</organism>
<dbReference type="PROSITE" id="PS00105">
    <property type="entry name" value="AA_TRANSFER_CLASS_1"/>
    <property type="match status" value="1"/>
</dbReference>
<reference evidence="8 9" key="1">
    <citation type="submission" date="2015-12" db="EMBL/GenBank/DDBJ databases">
        <title>Draft genome of Thermovenabulum gondwanense isolated from a red thermophilic microbial mat colonisisng an outflow channel of a bore well.</title>
        <authorList>
            <person name="Patel B.K."/>
        </authorList>
    </citation>
    <scope>NUCLEOTIDE SEQUENCE [LARGE SCALE GENOMIC DNA]</scope>
    <source>
        <strain evidence="8 9">R270</strain>
    </source>
</reference>
<dbReference type="AlphaFoldDB" id="A0A162MJD8"/>
<dbReference type="GO" id="GO:0008483">
    <property type="term" value="F:transaminase activity"/>
    <property type="evidence" value="ECO:0007669"/>
    <property type="project" value="UniProtKB-KW"/>
</dbReference>
<dbReference type="InterPro" id="IPR004839">
    <property type="entry name" value="Aminotransferase_I/II_large"/>
</dbReference>
<evidence type="ECO:0000313" key="8">
    <source>
        <dbReference type="EMBL" id="KYO66357.1"/>
    </source>
</evidence>
<dbReference type="InterPro" id="IPR015421">
    <property type="entry name" value="PyrdxlP-dep_Trfase_major"/>
</dbReference>
<comment type="caution">
    <text evidence="8">The sequence shown here is derived from an EMBL/GenBank/DDBJ whole genome shotgun (WGS) entry which is preliminary data.</text>
</comment>
<dbReference type="InterPro" id="IPR015422">
    <property type="entry name" value="PyrdxlP-dep_Trfase_small"/>
</dbReference>
<dbReference type="InterPro" id="IPR015424">
    <property type="entry name" value="PyrdxlP-dep_Trfase"/>
</dbReference>
<name>A0A162MJD8_9FIRM</name>
<dbReference type="PATRIC" id="fig|520767.4.peg.1343"/>
<dbReference type="SUPFAM" id="SSF53383">
    <property type="entry name" value="PLP-dependent transferases"/>
    <property type="match status" value="1"/>
</dbReference>
<keyword evidence="5" id="KW-0663">Pyridoxal phosphate</keyword>
<dbReference type="Pfam" id="PF00155">
    <property type="entry name" value="Aminotran_1_2"/>
    <property type="match status" value="1"/>
</dbReference>
<evidence type="ECO:0000256" key="3">
    <source>
        <dbReference type="ARBA" id="ARBA00022576"/>
    </source>
</evidence>
<keyword evidence="3 6" id="KW-0032">Aminotransferase</keyword>
<dbReference type="PANTHER" id="PTHR46383:SF3">
    <property type="entry name" value="ASPARTATE AMINOTRANSFERASE-RELATED"/>
    <property type="match status" value="1"/>
</dbReference>
<evidence type="ECO:0000256" key="1">
    <source>
        <dbReference type="ARBA" id="ARBA00001933"/>
    </source>
</evidence>
<dbReference type="InterPro" id="IPR004838">
    <property type="entry name" value="NHTrfase_class1_PyrdxlP-BS"/>
</dbReference>
<protein>
    <recommendedName>
        <fullName evidence="6">Aminotransferase</fullName>
        <ecNumber evidence="6">2.6.1.-</ecNumber>
    </recommendedName>
</protein>
<dbReference type="Gene3D" id="3.90.1150.10">
    <property type="entry name" value="Aspartate Aminotransferase, domain 1"/>
    <property type="match status" value="1"/>
</dbReference>